<dbReference type="RefSeq" id="WP_082136668.1">
    <property type="nucleotide sequence ID" value="NZ_CBFHGK010000003.1"/>
</dbReference>
<dbReference type="OrthoDB" id="7873378at2"/>
<evidence type="ECO:0000256" key="3">
    <source>
        <dbReference type="SAM" id="MobiDB-lite"/>
    </source>
</evidence>
<protein>
    <recommendedName>
        <fullName evidence="6">Integration host factor subunit alpha</fullName>
    </recommendedName>
</protein>
<feature type="region of interest" description="Disordered" evidence="3">
    <location>
        <begin position="1"/>
        <end position="25"/>
    </location>
</feature>
<keyword evidence="5" id="KW-1185">Reference proteome</keyword>
<accession>A0A0U1NLU5</accession>
<organism evidence="4 5">
    <name type="scientific">Nereida ignava</name>
    <dbReference type="NCBI Taxonomy" id="282199"/>
    <lineage>
        <taxon>Bacteria</taxon>
        <taxon>Pseudomonadati</taxon>
        <taxon>Pseudomonadota</taxon>
        <taxon>Alphaproteobacteria</taxon>
        <taxon>Rhodobacterales</taxon>
        <taxon>Roseobacteraceae</taxon>
        <taxon>Nereida</taxon>
    </lineage>
</organism>
<dbReference type="InterPro" id="IPR000119">
    <property type="entry name" value="Hist_DNA-bd"/>
</dbReference>
<dbReference type="SUPFAM" id="SSF47729">
    <property type="entry name" value="IHF-like DNA-binding proteins"/>
    <property type="match status" value="1"/>
</dbReference>
<evidence type="ECO:0000313" key="5">
    <source>
        <dbReference type="Proteomes" id="UP000048949"/>
    </source>
</evidence>
<dbReference type="AlphaFoldDB" id="A0A0U1NLU5"/>
<dbReference type="Gene3D" id="4.10.520.10">
    <property type="entry name" value="IHF-like DNA-binding proteins"/>
    <property type="match status" value="1"/>
</dbReference>
<evidence type="ECO:0000256" key="2">
    <source>
        <dbReference type="ARBA" id="ARBA00023125"/>
    </source>
</evidence>
<dbReference type="GO" id="GO:0003677">
    <property type="term" value="F:DNA binding"/>
    <property type="evidence" value="ECO:0007669"/>
    <property type="project" value="UniProtKB-KW"/>
</dbReference>
<dbReference type="GO" id="GO:0030527">
    <property type="term" value="F:structural constituent of chromatin"/>
    <property type="evidence" value="ECO:0007669"/>
    <property type="project" value="InterPro"/>
</dbReference>
<dbReference type="Pfam" id="PF00216">
    <property type="entry name" value="Bac_DNA_binding"/>
    <property type="match status" value="1"/>
</dbReference>
<evidence type="ECO:0008006" key="6">
    <source>
        <dbReference type="Google" id="ProtNLM"/>
    </source>
</evidence>
<evidence type="ECO:0000256" key="1">
    <source>
        <dbReference type="ARBA" id="ARBA00010529"/>
    </source>
</evidence>
<comment type="similarity">
    <text evidence="1">Belongs to the bacterial histone-like protein family.</text>
</comment>
<reference evidence="4 5" key="1">
    <citation type="submission" date="2015-04" db="EMBL/GenBank/DDBJ databases">
        <authorList>
            <person name="Syromyatnikov M.Y."/>
            <person name="Popov V.N."/>
        </authorList>
    </citation>
    <scope>NUCLEOTIDE SEQUENCE [LARGE SCALE GENOMIC DNA]</scope>
    <source>
        <strain evidence="4 5">CECT 5292</strain>
    </source>
</reference>
<feature type="compositionally biased region" description="Low complexity" evidence="3">
    <location>
        <begin position="11"/>
        <end position="25"/>
    </location>
</feature>
<sequence>MTKTPKSPVQAAVSTAKSKTSGTTAGSNVVAVKTGIGSAPVEVTPSLRKKELIDRVVSKSGAKRKDAKPVVEAMLDVLGDALAQGEELNLQPFGKLKINRQKEMAGAKVFVCKIRQRKTVHGAGVDIE</sequence>
<keyword evidence="2" id="KW-0238">DNA-binding</keyword>
<gene>
    <name evidence="4" type="ORF">NIG5292_01741</name>
</gene>
<dbReference type="STRING" id="282199.GCA_001049735_01740"/>
<proteinExistence type="inferred from homology"/>
<evidence type="ECO:0000313" key="4">
    <source>
        <dbReference type="EMBL" id="CRK75687.1"/>
    </source>
</evidence>
<dbReference type="Proteomes" id="UP000048949">
    <property type="component" value="Unassembled WGS sequence"/>
</dbReference>
<dbReference type="InterPro" id="IPR010992">
    <property type="entry name" value="IHF-like_DNA-bd_dom_sf"/>
</dbReference>
<dbReference type="EMBL" id="CVQV01000008">
    <property type="protein sequence ID" value="CRK75687.1"/>
    <property type="molecule type" value="Genomic_DNA"/>
</dbReference>
<name>A0A0U1NLU5_9RHOB</name>